<feature type="transmembrane region" description="Helical" evidence="1">
    <location>
        <begin position="18"/>
        <end position="39"/>
    </location>
</feature>
<evidence type="ECO:0000313" key="3">
    <source>
        <dbReference type="Proteomes" id="UP001496720"/>
    </source>
</evidence>
<feature type="non-terminal residue" evidence="2">
    <location>
        <position position="62"/>
    </location>
</feature>
<sequence length="62" mass="6539">MIMIVGASSADTSDPMGVLIFLAALGFAAVLEAVVFSFLRDARRTGVPIEWSRGSGRIRTGP</sequence>
<name>A0ABV1SUR1_9ACTN</name>
<keyword evidence="1" id="KW-1133">Transmembrane helix</keyword>
<protein>
    <submittedName>
        <fullName evidence="2">Uncharacterized protein</fullName>
    </submittedName>
</protein>
<keyword evidence="1" id="KW-0812">Transmembrane</keyword>
<gene>
    <name evidence="2" type="ORF">ABT188_13005</name>
</gene>
<organism evidence="2 3">
    <name type="scientific">Streptomyces violaceorubidus</name>
    <dbReference type="NCBI Taxonomy" id="284042"/>
    <lineage>
        <taxon>Bacteria</taxon>
        <taxon>Bacillati</taxon>
        <taxon>Actinomycetota</taxon>
        <taxon>Actinomycetes</taxon>
        <taxon>Kitasatosporales</taxon>
        <taxon>Streptomycetaceae</taxon>
        <taxon>Streptomyces</taxon>
    </lineage>
</organism>
<dbReference type="RefSeq" id="WP_352147267.1">
    <property type="nucleotide sequence ID" value="NZ_JBEOZY010000010.1"/>
</dbReference>
<dbReference type="Proteomes" id="UP001496720">
    <property type="component" value="Unassembled WGS sequence"/>
</dbReference>
<reference evidence="2 3" key="1">
    <citation type="submission" date="2024-06" db="EMBL/GenBank/DDBJ databases">
        <title>The Natural Products Discovery Center: Release of the First 8490 Sequenced Strains for Exploring Actinobacteria Biosynthetic Diversity.</title>
        <authorList>
            <person name="Kalkreuter E."/>
            <person name="Kautsar S.A."/>
            <person name="Yang D."/>
            <person name="Bader C.D."/>
            <person name="Teijaro C.N."/>
            <person name="Fluegel L."/>
            <person name="Davis C.M."/>
            <person name="Simpson J.R."/>
            <person name="Lauterbach L."/>
            <person name="Steele A.D."/>
            <person name="Gui C."/>
            <person name="Meng S."/>
            <person name="Li G."/>
            <person name="Viehrig K."/>
            <person name="Ye F."/>
            <person name="Su P."/>
            <person name="Kiefer A.F."/>
            <person name="Nichols A."/>
            <person name="Cepeda A.J."/>
            <person name="Yan W."/>
            <person name="Fan B."/>
            <person name="Jiang Y."/>
            <person name="Adhikari A."/>
            <person name="Zheng C.-J."/>
            <person name="Schuster L."/>
            <person name="Cowan T.M."/>
            <person name="Smanski M.J."/>
            <person name="Chevrette M.G."/>
            <person name="De Carvalho L.P.S."/>
            <person name="Shen B."/>
        </authorList>
    </citation>
    <scope>NUCLEOTIDE SEQUENCE [LARGE SCALE GENOMIC DNA]</scope>
    <source>
        <strain evidence="2 3">NPDC001615</strain>
    </source>
</reference>
<dbReference type="EMBL" id="JBEOZY010000010">
    <property type="protein sequence ID" value="MER6165471.1"/>
    <property type="molecule type" value="Genomic_DNA"/>
</dbReference>
<comment type="caution">
    <text evidence="2">The sequence shown here is derived from an EMBL/GenBank/DDBJ whole genome shotgun (WGS) entry which is preliminary data.</text>
</comment>
<accession>A0ABV1SUR1</accession>
<keyword evidence="1" id="KW-0472">Membrane</keyword>
<evidence type="ECO:0000256" key="1">
    <source>
        <dbReference type="SAM" id="Phobius"/>
    </source>
</evidence>
<evidence type="ECO:0000313" key="2">
    <source>
        <dbReference type="EMBL" id="MER6165471.1"/>
    </source>
</evidence>
<keyword evidence="3" id="KW-1185">Reference proteome</keyword>
<proteinExistence type="predicted"/>